<dbReference type="Pfam" id="PF07987">
    <property type="entry name" value="DUF1775"/>
    <property type="match status" value="1"/>
</dbReference>
<protein>
    <recommendedName>
        <fullName evidence="2">YncI copper-binding domain-containing protein</fullName>
    </recommendedName>
</protein>
<gene>
    <name evidence="3" type="ORF">HDU87_003263</name>
</gene>
<evidence type="ECO:0000256" key="1">
    <source>
        <dbReference type="SAM" id="SignalP"/>
    </source>
</evidence>
<keyword evidence="4" id="KW-1185">Reference proteome</keyword>
<dbReference type="EMBL" id="JADGJQ010000023">
    <property type="protein sequence ID" value="KAJ3178993.1"/>
    <property type="molecule type" value="Genomic_DNA"/>
</dbReference>
<evidence type="ECO:0000313" key="3">
    <source>
        <dbReference type="EMBL" id="KAJ3178993.1"/>
    </source>
</evidence>
<feature type="domain" description="YncI copper-binding" evidence="2">
    <location>
        <begin position="23"/>
        <end position="76"/>
    </location>
</feature>
<keyword evidence="1" id="KW-0732">Signal</keyword>
<evidence type="ECO:0000259" key="2">
    <source>
        <dbReference type="Pfam" id="PF07987"/>
    </source>
</evidence>
<name>A0AAD5TL77_9FUNG</name>
<dbReference type="InterPro" id="IPR012533">
    <property type="entry name" value="YcnI-copper_dom"/>
</dbReference>
<evidence type="ECO:0000313" key="4">
    <source>
        <dbReference type="Proteomes" id="UP001212152"/>
    </source>
</evidence>
<feature type="signal peptide" evidence="1">
    <location>
        <begin position="1"/>
        <end position="22"/>
    </location>
</feature>
<dbReference type="Gene3D" id="2.60.40.2230">
    <property type="entry name" value="Uncharacterised protein YcnI-like PF07987, DUF1775"/>
    <property type="match status" value="1"/>
</dbReference>
<accession>A0AAD5TL77</accession>
<feature type="chain" id="PRO_5042028249" description="YncI copper-binding domain-containing protein" evidence="1">
    <location>
        <begin position="23"/>
        <end position="201"/>
    </location>
</feature>
<dbReference type="AlphaFoldDB" id="A0AAD5TL77"/>
<organism evidence="3 4">
    <name type="scientific">Geranomyces variabilis</name>
    <dbReference type="NCBI Taxonomy" id="109894"/>
    <lineage>
        <taxon>Eukaryota</taxon>
        <taxon>Fungi</taxon>
        <taxon>Fungi incertae sedis</taxon>
        <taxon>Chytridiomycota</taxon>
        <taxon>Chytridiomycota incertae sedis</taxon>
        <taxon>Chytridiomycetes</taxon>
        <taxon>Spizellomycetales</taxon>
        <taxon>Powellomycetaceae</taxon>
        <taxon>Geranomyces</taxon>
    </lineage>
</organism>
<dbReference type="Proteomes" id="UP001212152">
    <property type="component" value="Unassembled WGS sequence"/>
</dbReference>
<reference evidence="3" key="1">
    <citation type="submission" date="2020-05" db="EMBL/GenBank/DDBJ databases">
        <title>Phylogenomic resolution of chytrid fungi.</title>
        <authorList>
            <person name="Stajich J.E."/>
            <person name="Amses K."/>
            <person name="Simmons R."/>
            <person name="Seto K."/>
            <person name="Myers J."/>
            <person name="Bonds A."/>
            <person name="Quandt C.A."/>
            <person name="Barry K."/>
            <person name="Liu P."/>
            <person name="Grigoriev I."/>
            <person name="Longcore J.E."/>
            <person name="James T.Y."/>
        </authorList>
    </citation>
    <scope>NUCLEOTIDE SEQUENCE</scope>
    <source>
        <strain evidence="3">JEL0379</strain>
    </source>
</reference>
<dbReference type="InterPro" id="IPR038507">
    <property type="entry name" value="YcnI-like_sf"/>
</dbReference>
<comment type="caution">
    <text evidence="3">The sequence shown here is derived from an EMBL/GenBank/DDBJ whole genome shotgun (WGS) entry which is preliminary data.</text>
</comment>
<sequence>MHSASFLTLLALAVTAPLAVQGHASINPKVAVPASSVNHAIRIPHGCNGTATTRLEVTIPTNVTGLKPQQMPGWITNSTLTTISWSNGTLNAEFYMDFGIIFSTPAAADGSIIPFPTMQYCGDGSINNTWTGDLAPKLTLMRNGTLLKSEDFPLLAAAGGTANSGSGLGVNAQAKPNSAAAVGAWSVGAAALVALSTFSLV</sequence>
<proteinExistence type="predicted"/>